<evidence type="ECO:0000313" key="2">
    <source>
        <dbReference type="EMBL" id="RHZ75254.1"/>
    </source>
</evidence>
<comment type="caution">
    <text evidence="2">The sequence shown here is derived from an EMBL/GenBank/DDBJ whole genome shotgun (WGS) entry which is preliminary data.</text>
</comment>
<accession>A0A397IQ32</accession>
<keyword evidence="1" id="KW-1133">Transmembrane helix</keyword>
<feature type="transmembrane region" description="Helical" evidence="1">
    <location>
        <begin position="83"/>
        <end position="105"/>
    </location>
</feature>
<keyword evidence="1" id="KW-0812">Transmembrane</keyword>
<feature type="transmembrane region" description="Helical" evidence="1">
    <location>
        <begin position="49"/>
        <end position="71"/>
    </location>
</feature>
<feature type="transmembrane region" description="Helical" evidence="1">
    <location>
        <begin position="309"/>
        <end position="330"/>
    </location>
</feature>
<evidence type="ECO:0000256" key="1">
    <source>
        <dbReference type="SAM" id="Phobius"/>
    </source>
</evidence>
<protein>
    <submittedName>
        <fullName evidence="2">Uncharacterized protein</fullName>
    </submittedName>
</protein>
<dbReference type="AlphaFoldDB" id="A0A397IQ32"/>
<feature type="transmembrane region" description="Helical" evidence="1">
    <location>
        <begin position="6"/>
        <end position="28"/>
    </location>
</feature>
<dbReference type="OrthoDB" id="10553104at2759"/>
<proteinExistence type="predicted"/>
<name>A0A397IQ32_9GLOM</name>
<keyword evidence="1" id="KW-0472">Membrane</keyword>
<reference evidence="2 3" key="1">
    <citation type="submission" date="2018-08" db="EMBL/GenBank/DDBJ databases">
        <title>Genome and evolution of the arbuscular mycorrhizal fungus Diversispora epigaea (formerly Glomus versiforme) and its bacterial endosymbionts.</title>
        <authorList>
            <person name="Sun X."/>
            <person name="Fei Z."/>
            <person name="Harrison M."/>
        </authorList>
    </citation>
    <scope>NUCLEOTIDE SEQUENCE [LARGE SCALE GENOMIC DNA]</scope>
    <source>
        <strain evidence="2 3">IT104</strain>
    </source>
</reference>
<dbReference type="Proteomes" id="UP000266861">
    <property type="component" value="Unassembled WGS sequence"/>
</dbReference>
<dbReference type="EMBL" id="PQFF01000201">
    <property type="protein sequence ID" value="RHZ75254.1"/>
    <property type="molecule type" value="Genomic_DNA"/>
</dbReference>
<gene>
    <name evidence="2" type="ORF">Glove_216g109</name>
</gene>
<keyword evidence="3" id="KW-1185">Reference proteome</keyword>
<evidence type="ECO:0000313" key="3">
    <source>
        <dbReference type="Proteomes" id="UP000266861"/>
    </source>
</evidence>
<sequence length="356" mass="40551">MIGVLFRLFHIFFLLTCGITHIWLFFILDSFEKSYHIKNKFKTNDDSSILYLLLILMALSFSFWTIFKYGFKIRKERTQELGGYYFLCALLWIFYHGILTIRMAIFNNAETLSGQSWQCILPYNLNNYLRNLNGNTSIGNDSIETTTLVSTNTFSKFDTINLSSHALMITTKTSQVLINNTVNPTQTPSNSITSILNSQSNFPSTISNQHINSNPSLITPTSSINTSKTSTMNSMTTTNYLLNSIIITNTKTINNISSASPTSIIIISSLFPTTTTYSTTTTTNITEDPNYSINILLLKLINQICTLRMLDILLGWFNPLFFFLLSWVIMLDLDDYCIDGIFDKVKNRRRGGYMMV</sequence>
<organism evidence="2 3">
    <name type="scientific">Diversispora epigaea</name>
    <dbReference type="NCBI Taxonomy" id="1348612"/>
    <lineage>
        <taxon>Eukaryota</taxon>
        <taxon>Fungi</taxon>
        <taxon>Fungi incertae sedis</taxon>
        <taxon>Mucoromycota</taxon>
        <taxon>Glomeromycotina</taxon>
        <taxon>Glomeromycetes</taxon>
        <taxon>Diversisporales</taxon>
        <taxon>Diversisporaceae</taxon>
        <taxon>Diversispora</taxon>
    </lineage>
</organism>